<gene>
    <name evidence="2" type="ORF">KALB_5224</name>
</gene>
<accession>W5WDC6</accession>
<dbReference type="Pfam" id="PF18062">
    <property type="entry name" value="RE_AspBHI_N"/>
    <property type="match status" value="1"/>
</dbReference>
<dbReference type="Gene3D" id="2.30.280.20">
    <property type="match status" value="1"/>
</dbReference>
<dbReference type="AlphaFoldDB" id="W5WDC6"/>
<evidence type="ECO:0000259" key="1">
    <source>
        <dbReference type="Pfam" id="PF18062"/>
    </source>
</evidence>
<reference evidence="2 3" key="1">
    <citation type="journal article" date="2014" name="BMC Genomics">
        <title>Complete genome sequence of producer of the glycopeptide antibiotic Aculeximycin Kutzneria albida DSM 43870T, a representative of minor genus of Pseudonocardiaceae.</title>
        <authorList>
            <person name="Rebets Y."/>
            <person name="Tokovenko B."/>
            <person name="Lushchyk I."/>
            <person name="Ruckert C."/>
            <person name="Zaburannyi N."/>
            <person name="Bechthold A."/>
            <person name="Kalinowski J."/>
            <person name="Luzhetskyy A."/>
        </authorList>
    </citation>
    <scope>NUCLEOTIDE SEQUENCE [LARGE SCALE GENOMIC DNA]</scope>
    <source>
        <strain evidence="2">DSM 43870</strain>
    </source>
</reference>
<dbReference type="HOGENOM" id="CLU_1407154_0_0_11"/>
<dbReference type="InterPro" id="IPR041409">
    <property type="entry name" value="RE_AspBHI_N"/>
</dbReference>
<dbReference type="KEGG" id="kal:KALB_5224"/>
<organism evidence="2 3">
    <name type="scientific">Kutzneria albida DSM 43870</name>
    <dbReference type="NCBI Taxonomy" id="1449976"/>
    <lineage>
        <taxon>Bacteria</taxon>
        <taxon>Bacillati</taxon>
        <taxon>Actinomycetota</taxon>
        <taxon>Actinomycetes</taxon>
        <taxon>Pseudonocardiales</taxon>
        <taxon>Pseudonocardiaceae</taxon>
        <taxon>Kutzneria</taxon>
    </lineage>
</organism>
<dbReference type="Proteomes" id="UP000019225">
    <property type="component" value="Chromosome"/>
</dbReference>
<sequence length="193" mass="21148">MAGSWWQPALRCAGRMITVSAPVPFDQLGTADLCIDQVYQSGRAGNSSDDALHGLLGVGNQGGFRYQGSVRDDAVRVIVLYTTGQDPYWPDRIDLSTGTVTYFGDNKTPGRLLHDTPRQGNEVLRRIFDRAHGSAADRERVPPVLVFAKAGQYRDVVFRGLADRVHRACPLAKTWWRSGGSPTTAAFRTTVPS</sequence>
<proteinExistence type="predicted"/>
<feature type="domain" description="Restriction endonuclease AspBHI N-terminal" evidence="1">
    <location>
        <begin position="45"/>
        <end position="162"/>
    </location>
</feature>
<name>W5WDC6_9PSEU</name>
<keyword evidence="3" id="KW-1185">Reference proteome</keyword>
<evidence type="ECO:0000313" key="3">
    <source>
        <dbReference type="Proteomes" id="UP000019225"/>
    </source>
</evidence>
<evidence type="ECO:0000313" key="2">
    <source>
        <dbReference type="EMBL" id="AHH98586.1"/>
    </source>
</evidence>
<protein>
    <recommendedName>
        <fullName evidence="1">Restriction endonuclease AspBHI N-terminal domain-containing protein</fullName>
    </recommendedName>
</protein>
<dbReference type="eggNOG" id="COG1715">
    <property type="taxonomic scope" value="Bacteria"/>
</dbReference>
<dbReference type="EMBL" id="CP007155">
    <property type="protein sequence ID" value="AHH98586.1"/>
    <property type="molecule type" value="Genomic_DNA"/>
</dbReference>
<dbReference type="STRING" id="1449976.KALB_5224"/>